<accession>A0AA95KFC9</accession>
<name>A0AA95KFC9_9GAMM</name>
<feature type="signal peptide" evidence="2">
    <location>
        <begin position="1"/>
        <end position="23"/>
    </location>
</feature>
<dbReference type="AlphaFoldDB" id="A0AA95KFC9"/>
<gene>
    <name evidence="3" type="ORF">QJT80_03895</name>
</gene>
<organism evidence="3">
    <name type="scientific">Candidatus Thiocaldithrix dubininis</name>
    <dbReference type="NCBI Taxonomy" id="3080823"/>
    <lineage>
        <taxon>Bacteria</taxon>
        <taxon>Pseudomonadati</taxon>
        <taxon>Pseudomonadota</taxon>
        <taxon>Gammaproteobacteria</taxon>
        <taxon>Thiotrichales</taxon>
        <taxon>Thiotrichaceae</taxon>
        <taxon>Candidatus Thiocaldithrix</taxon>
    </lineage>
</organism>
<dbReference type="Proteomes" id="UP001300672">
    <property type="component" value="Chromosome"/>
</dbReference>
<dbReference type="KEGG" id="tdu:QJT80_03895"/>
<sequence>MGRAIILKGLLISCLALINIAWAAEDKPAEAKAAESKSENTETKSDKAAEASPAKAEEGKASASAEGKGDKAAEPKAAEKKPEEAKKEAVTLNDSVSAELKASIAAAEKANKASAKAGFEWFWSDKSGSEHVQEAIKLANAGEDKKAMQLAKLVELAGKQGLEQAEKSKKAKPDFQ</sequence>
<proteinExistence type="predicted"/>
<feature type="chain" id="PRO_5041727854" evidence="2">
    <location>
        <begin position="24"/>
        <end position="176"/>
    </location>
</feature>
<feature type="region of interest" description="Disordered" evidence="1">
    <location>
        <begin position="28"/>
        <end position="92"/>
    </location>
</feature>
<protein>
    <submittedName>
        <fullName evidence="3">Uncharacterized protein</fullName>
    </submittedName>
</protein>
<feature type="compositionally biased region" description="Basic and acidic residues" evidence="1">
    <location>
        <begin position="28"/>
        <end position="60"/>
    </location>
</feature>
<feature type="compositionally biased region" description="Basic and acidic residues" evidence="1">
    <location>
        <begin position="67"/>
        <end position="89"/>
    </location>
</feature>
<reference evidence="3" key="2">
    <citation type="submission" date="2023-04" db="EMBL/GenBank/DDBJ databases">
        <authorList>
            <person name="Beletskiy A.V."/>
            <person name="Mardanov A.V."/>
            <person name="Ravin N.V."/>
        </authorList>
    </citation>
    <scope>NUCLEOTIDE SEQUENCE</scope>
    <source>
        <strain evidence="3">GKL-01</strain>
    </source>
</reference>
<reference evidence="3" key="1">
    <citation type="journal article" date="2023" name="Int. J. Mol. Sci.">
        <title>Metagenomics Revealed a New Genus 'Candidatus Thiocaldithrix dubininis' gen. nov., sp. nov. and a New Species 'Candidatus Thiothrix putei' sp. nov. in the Family Thiotrichaceae, Some Members of Which Have Traits of Both Na+- and H+-Motive Energetics.</title>
        <authorList>
            <person name="Ravin N.V."/>
            <person name="Muntyan M.S."/>
            <person name="Smolyakov D.D."/>
            <person name="Rudenko T.S."/>
            <person name="Beletsky A.V."/>
            <person name="Mardanov A.V."/>
            <person name="Grabovich M.Y."/>
        </authorList>
    </citation>
    <scope>NUCLEOTIDE SEQUENCE</scope>
    <source>
        <strain evidence="3">GKL-01</strain>
    </source>
</reference>
<evidence type="ECO:0000313" key="3">
    <source>
        <dbReference type="EMBL" id="WGZ91619.1"/>
    </source>
</evidence>
<evidence type="ECO:0000256" key="1">
    <source>
        <dbReference type="SAM" id="MobiDB-lite"/>
    </source>
</evidence>
<dbReference type="EMBL" id="CP124755">
    <property type="protein sequence ID" value="WGZ91619.1"/>
    <property type="molecule type" value="Genomic_DNA"/>
</dbReference>
<evidence type="ECO:0000256" key="2">
    <source>
        <dbReference type="SAM" id="SignalP"/>
    </source>
</evidence>
<keyword evidence="2" id="KW-0732">Signal</keyword>